<keyword evidence="1" id="KW-0732">Signal</keyword>
<keyword evidence="5" id="KW-0175">Coiled coil</keyword>
<dbReference type="InterPro" id="IPR011042">
    <property type="entry name" value="6-blade_b-propeller_TolB-like"/>
</dbReference>
<accession>A0A816ABA3</accession>
<feature type="compositionally biased region" description="Polar residues" evidence="6">
    <location>
        <begin position="185"/>
        <end position="202"/>
    </location>
</feature>
<evidence type="ECO:0000256" key="2">
    <source>
        <dbReference type="ARBA" id="ARBA00022737"/>
    </source>
</evidence>
<dbReference type="EMBL" id="CAJNOR010006379">
    <property type="protein sequence ID" value="CAF1593761.1"/>
    <property type="molecule type" value="Genomic_DNA"/>
</dbReference>
<dbReference type="AlphaFoldDB" id="A0A816ABA3"/>
<dbReference type="GO" id="GO:0005576">
    <property type="term" value="C:extracellular region"/>
    <property type="evidence" value="ECO:0007669"/>
    <property type="project" value="TreeGrafter"/>
</dbReference>
<protein>
    <submittedName>
        <fullName evidence="7">Uncharacterized protein</fullName>
    </submittedName>
</protein>
<gene>
    <name evidence="7" type="ORF">XAT740_LOCUS46859</name>
</gene>
<evidence type="ECO:0000256" key="5">
    <source>
        <dbReference type="SAM" id="Coils"/>
    </source>
</evidence>
<dbReference type="Proteomes" id="UP000663828">
    <property type="component" value="Unassembled WGS sequence"/>
</dbReference>
<organism evidence="7 8">
    <name type="scientific">Adineta ricciae</name>
    <name type="common">Rotifer</name>
    <dbReference type="NCBI Taxonomy" id="249248"/>
    <lineage>
        <taxon>Eukaryota</taxon>
        <taxon>Metazoa</taxon>
        <taxon>Spiralia</taxon>
        <taxon>Gnathifera</taxon>
        <taxon>Rotifera</taxon>
        <taxon>Eurotatoria</taxon>
        <taxon>Bdelloidea</taxon>
        <taxon>Adinetida</taxon>
        <taxon>Adinetidae</taxon>
        <taxon>Adineta</taxon>
    </lineage>
</organism>
<keyword evidence="2" id="KW-0677">Repeat</keyword>
<sequence>MSTVSGKSRCIICDKEKRAVRCEGCLQLFCYDHLTDHRQELNKQLDLIERTRDLFRQTLSEQLTHPQIALYAKQIDQWEDESVRVIRQAAVECRQLLVEHTAKNVHNIEANLAALSDHLKRIRQENDFNEVDLDMFKQKLKRLGEKLQNLPHISIPQDPAPLIYRFSATLPDGSTAASSKHPVKHSSSLSNDYSIKHSNNPPNDHLMKFSGNPSNDCPNKHSNNSSCDHFMKCSGNPSNDSPNKHSNNSSCDHLMKCSSSPHNDYPVKRSSNPSDDYSSNRLTNPSSNHLINPSGNYCVNHSINHSINPYNNTLIHPTWKQSGSTVAGSIYPGHQSNQLCNPLGIHVDDSDPALSYIADYGNHRIVKWKCGMNDGEVVAGGAGQGYRSNQLSYPTDILLDKVNDTLIICDQGNRRIVCWSRSSKFEPHVLISNIVCWGIAMDCNGDLYISDYEKDEVRRWTNGDTEGTVVAGGNGRGNQLNQLNYPSYIFVDLECSVYVSDSNNNRVMKWVKNAKEGIVVAGGQGQGDSLTQLSNPQGLVVDQCGHVYVADSHNHRVVRWLPNSTKGSIMVGGNGQGARPNQFNCPLGISFDRHGNLWVVDWGNNRVQKFAIDIN</sequence>
<evidence type="ECO:0000256" key="3">
    <source>
        <dbReference type="ARBA" id="ARBA00023180"/>
    </source>
</evidence>
<dbReference type="Pfam" id="PF01436">
    <property type="entry name" value="NHL"/>
    <property type="match status" value="2"/>
</dbReference>
<dbReference type="Gene3D" id="2.120.10.30">
    <property type="entry name" value="TolB, C-terminal domain"/>
    <property type="match status" value="2"/>
</dbReference>
<feature type="region of interest" description="Disordered" evidence="6">
    <location>
        <begin position="173"/>
        <end position="217"/>
    </location>
</feature>
<dbReference type="InterPro" id="IPR001258">
    <property type="entry name" value="NHL_repeat"/>
</dbReference>
<evidence type="ECO:0000313" key="8">
    <source>
        <dbReference type="Proteomes" id="UP000663828"/>
    </source>
</evidence>
<evidence type="ECO:0000256" key="6">
    <source>
        <dbReference type="SAM" id="MobiDB-lite"/>
    </source>
</evidence>
<dbReference type="SUPFAM" id="SSF101898">
    <property type="entry name" value="NHL repeat"/>
    <property type="match status" value="1"/>
</dbReference>
<reference evidence="7" key="1">
    <citation type="submission" date="2021-02" db="EMBL/GenBank/DDBJ databases">
        <authorList>
            <person name="Nowell W R."/>
        </authorList>
    </citation>
    <scope>NUCLEOTIDE SEQUENCE</scope>
</reference>
<comment type="caution">
    <text evidence="7">The sequence shown here is derived from an EMBL/GenBank/DDBJ whole genome shotgun (WGS) entry which is preliminary data.</text>
</comment>
<feature type="region of interest" description="Disordered" evidence="6">
    <location>
        <begin position="262"/>
        <end position="290"/>
    </location>
</feature>
<dbReference type="CDD" id="cd05819">
    <property type="entry name" value="NHL"/>
    <property type="match status" value="1"/>
</dbReference>
<proteinExistence type="predicted"/>
<evidence type="ECO:0000256" key="4">
    <source>
        <dbReference type="PROSITE-ProRule" id="PRU00504"/>
    </source>
</evidence>
<feature type="coiled-coil region" evidence="5">
    <location>
        <begin position="31"/>
        <end position="58"/>
    </location>
</feature>
<dbReference type="SUPFAM" id="SSF75011">
    <property type="entry name" value="3-carboxy-cis,cis-mucoante lactonizing enzyme"/>
    <property type="match status" value="1"/>
</dbReference>
<keyword evidence="8" id="KW-1185">Reference proteome</keyword>
<feature type="repeat" description="NHL" evidence="4">
    <location>
        <begin position="577"/>
        <end position="613"/>
    </location>
</feature>
<dbReference type="PANTHER" id="PTHR10680">
    <property type="entry name" value="PEPTIDYL-GLYCINE ALPHA-AMIDATING MONOOXYGENASE"/>
    <property type="match status" value="1"/>
</dbReference>
<evidence type="ECO:0000313" key="7">
    <source>
        <dbReference type="EMBL" id="CAF1593761.1"/>
    </source>
</evidence>
<dbReference type="PROSITE" id="PS51125">
    <property type="entry name" value="NHL"/>
    <property type="match status" value="2"/>
</dbReference>
<name>A0A816ABA3_ADIRI</name>
<evidence type="ECO:0000256" key="1">
    <source>
        <dbReference type="ARBA" id="ARBA00022729"/>
    </source>
</evidence>
<dbReference type="PANTHER" id="PTHR10680:SF28">
    <property type="entry name" value="SMP-30_GLUCONOLACTONASE_LRE-LIKE REGION DOMAIN-CONTAINING PROTEIN"/>
    <property type="match status" value="1"/>
</dbReference>
<feature type="compositionally biased region" description="Polar residues" evidence="6">
    <location>
        <begin position="269"/>
        <end position="290"/>
    </location>
</feature>
<keyword evidence="3" id="KW-0325">Glycoprotein</keyword>
<feature type="repeat" description="NHL" evidence="4">
    <location>
        <begin position="532"/>
        <end position="558"/>
    </location>
</feature>